<dbReference type="Proteomes" id="UP000318081">
    <property type="component" value="Chromosome"/>
</dbReference>
<name>A0ABX5XXH3_9BACT</name>
<dbReference type="PANTHER" id="PTHR13325:SF3">
    <property type="entry name" value="MEMBRANE-BOUND TRANSCRIPTION FACTOR SITE-2 PROTEASE"/>
    <property type="match status" value="1"/>
</dbReference>
<evidence type="ECO:0000259" key="3">
    <source>
        <dbReference type="Pfam" id="PF25973"/>
    </source>
</evidence>
<dbReference type="InterPro" id="IPR058647">
    <property type="entry name" value="BSH_CzcB-like"/>
</dbReference>
<dbReference type="InterPro" id="IPR001193">
    <property type="entry name" value="MBTPS2"/>
</dbReference>
<feature type="transmembrane region" description="Helical" evidence="2">
    <location>
        <begin position="428"/>
        <end position="448"/>
    </location>
</feature>
<feature type="coiled-coil region" evidence="1">
    <location>
        <begin position="529"/>
        <end position="556"/>
    </location>
</feature>
<dbReference type="Gene3D" id="2.40.50.100">
    <property type="match status" value="1"/>
</dbReference>
<gene>
    <name evidence="4" type="ORF">TBK1r_57430</name>
</gene>
<evidence type="ECO:0000313" key="4">
    <source>
        <dbReference type="EMBL" id="QDV86723.1"/>
    </source>
</evidence>
<sequence length="718" mass="79644">MVLVVNVMRDNHQHFASDQSTTSVVFRQDLRLTPCDDARQPHVIVEDPVAGSFYRLGRIEYALAIRLTASRTIAQAYREVCEQYPDHQLSEEDAADLCRWLIDNELAHTESSKSSARLHRSTEKAKTNRIKQHANPIAIRVPLIHPDRLIGQMMKYVGWIFGLPATAAGILLILLGGCLAILHRNELTHSSEYLFSSSALTLLLAVTIVLKIFHEFAHAIVCKRYGGDVGQMGVLFILLAPLAYVDVSSVWRFRRRWQRIHVASAGIYVELLVAATAMLIWQSADSPLVKHVCISVMLSAGVATLIFNANPLMKFDGYFVLTDWVRAPNLYTDSQNYLARQARRWFFGGELKEPNWQDGYRIAVAVYAWLALLWKCFVCFGLTIAATKLFHGLGTLLAVVACIVWIGGPAWRVAKLFRQAPRSGRRRFTCVATGSAALLTTLLAAIPWPGAAPVPAVVEYSPHEVIRAEVPGFVDTIHVAAGQRVSEGQKLLTLRNPDLVLEAGKLETKIQQSTLRTRQQTLQGRHAAAQAEATELQALTKQHLDAKEQLDSLIVRAPRSGVVVRRRLNELEGTYVAQGDELLVIGDESQKELRVLISQDRFDQFRDQVGAPVRYRARGLATNTSSLAKIIPRARTGVDYPSLLASNGGPLPVKQVANDASQSGPEFELLVPHFEAIVPLSTSQGVDLYSGQRAQVSIGSLDETVGSHLWKRLAEWME</sequence>
<keyword evidence="2" id="KW-0812">Transmembrane</keyword>
<keyword evidence="2" id="KW-0472">Membrane</keyword>
<accession>A0ABX5XXH3</accession>
<feature type="transmembrane region" description="Helical" evidence="2">
    <location>
        <begin position="260"/>
        <end position="282"/>
    </location>
</feature>
<evidence type="ECO:0000256" key="2">
    <source>
        <dbReference type="SAM" id="Phobius"/>
    </source>
</evidence>
<feature type="transmembrane region" description="Helical" evidence="2">
    <location>
        <begin position="233"/>
        <end position="253"/>
    </location>
</feature>
<feature type="transmembrane region" description="Helical" evidence="2">
    <location>
        <begin position="288"/>
        <end position="307"/>
    </location>
</feature>
<dbReference type="Pfam" id="PF25973">
    <property type="entry name" value="BSH_CzcB"/>
    <property type="match status" value="1"/>
</dbReference>
<feature type="transmembrane region" description="Helical" evidence="2">
    <location>
        <begin position="362"/>
        <end position="383"/>
    </location>
</feature>
<dbReference type="PANTHER" id="PTHR13325">
    <property type="entry name" value="PROTEASE M50 MEMBRANE-BOUND TRANSCRIPTION FACTOR SITE 2 PROTEASE"/>
    <property type="match status" value="1"/>
</dbReference>
<evidence type="ECO:0000256" key="1">
    <source>
        <dbReference type="SAM" id="Coils"/>
    </source>
</evidence>
<keyword evidence="1" id="KW-0175">Coiled coil</keyword>
<keyword evidence="5" id="KW-1185">Reference proteome</keyword>
<feature type="transmembrane region" description="Helical" evidence="2">
    <location>
        <begin position="194"/>
        <end position="213"/>
    </location>
</feature>
<dbReference type="EMBL" id="CP036432">
    <property type="protein sequence ID" value="QDV86723.1"/>
    <property type="molecule type" value="Genomic_DNA"/>
</dbReference>
<proteinExistence type="predicted"/>
<organism evidence="4 5">
    <name type="scientific">Stieleria magnilauensis</name>
    <dbReference type="NCBI Taxonomy" id="2527963"/>
    <lineage>
        <taxon>Bacteria</taxon>
        <taxon>Pseudomonadati</taxon>
        <taxon>Planctomycetota</taxon>
        <taxon>Planctomycetia</taxon>
        <taxon>Pirellulales</taxon>
        <taxon>Pirellulaceae</taxon>
        <taxon>Stieleria</taxon>
    </lineage>
</organism>
<feature type="transmembrane region" description="Helical" evidence="2">
    <location>
        <begin position="389"/>
        <end position="407"/>
    </location>
</feature>
<reference evidence="4 5" key="1">
    <citation type="submission" date="2019-02" db="EMBL/GenBank/DDBJ databases">
        <title>Deep-cultivation of Planctomycetes and their phenomic and genomic characterization uncovers novel biology.</title>
        <authorList>
            <person name="Wiegand S."/>
            <person name="Jogler M."/>
            <person name="Boedeker C."/>
            <person name="Pinto D."/>
            <person name="Vollmers J."/>
            <person name="Rivas-Marin E."/>
            <person name="Kohn T."/>
            <person name="Peeters S.H."/>
            <person name="Heuer A."/>
            <person name="Rast P."/>
            <person name="Oberbeckmann S."/>
            <person name="Bunk B."/>
            <person name="Jeske O."/>
            <person name="Meyerdierks A."/>
            <person name="Storesund J.E."/>
            <person name="Kallscheuer N."/>
            <person name="Luecker S."/>
            <person name="Lage O.M."/>
            <person name="Pohl T."/>
            <person name="Merkel B.J."/>
            <person name="Hornburger P."/>
            <person name="Mueller R.-W."/>
            <person name="Bruemmer F."/>
            <person name="Labrenz M."/>
            <person name="Spormann A.M."/>
            <person name="Op den Camp H."/>
            <person name="Overmann J."/>
            <person name="Amann R."/>
            <person name="Jetten M.S.M."/>
            <person name="Mascher T."/>
            <person name="Medema M.H."/>
            <person name="Devos D.P."/>
            <person name="Kaster A.-K."/>
            <person name="Ovreas L."/>
            <person name="Rohde M."/>
            <person name="Galperin M.Y."/>
            <person name="Jogler C."/>
        </authorList>
    </citation>
    <scope>NUCLEOTIDE SEQUENCE [LARGE SCALE GENOMIC DNA]</scope>
    <source>
        <strain evidence="4 5">TBK1r</strain>
    </source>
</reference>
<feature type="transmembrane region" description="Helical" evidence="2">
    <location>
        <begin position="156"/>
        <end position="182"/>
    </location>
</feature>
<feature type="domain" description="CzcB-like barrel-sandwich hybrid" evidence="3">
    <location>
        <begin position="465"/>
        <end position="587"/>
    </location>
</feature>
<dbReference type="SUPFAM" id="SSF111369">
    <property type="entry name" value="HlyD-like secretion proteins"/>
    <property type="match status" value="1"/>
</dbReference>
<keyword evidence="2" id="KW-1133">Transmembrane helix</keyword>
<evidence type="ECO:0000313" key="5">
    <source>
        <dbReference type="Proteomes" id="UP000318081"/>
    </source>
</evidence>
<protein>
    <submittedName>
        <fullName evidence="4">Peptidase family M50</fullName>
    </submittedName>
</protein>